<dbReference type="InterPro" id="IPR038946">
    <property type="entry name" value="FBXO47"/>
</dbReference>
<dbReference type="Pfam" id="PF24467">
    <property type="entry name" value="ARM_FBXO47"/>
    <property type="match status" value="1"/>
</dbReference>
<evidence type="ECO:0000313" key="2">
    <source>
        <dbReference type="Proteomes" id="UP000887540"/>
    </source>
</evidence>
<proteinExistence type="predicted"/>
<dbReference type="PANTHER" id="PTHR34098">
    <property type="entry name" value="F-BOX ONLY PROTEIN 47"/>
    <property type="match status" value="1"/>
</dbReference>
<dbReference type="AlphaFoldDB" id="A0A914CES8"/>
<dbReference type="InterPro" id="IPR056622">
    <property type="entry name" value="ARM_FBXO47"/>
</dbReference>
<reference evidence="3" key="1">
    <citation type="submission" date="2022-11" db="UniProtKB">
        <authorList>
            <consortium name="WormBaseParasite"/>
        </authorList>
    </citation>
    <scope>IDENTIFICATION</scope>
</reference>
<feature type="domain" description="FBXO47 ARM repeats region" evidence="1">
    <location>
        <begin position="184"/>
        <end position="454"/>
    </location>
</feature>
<organism evidence="2 3">
    <name type="scientific">Acrobeloides nanus</name>
    <dbReference type="NCBI Taxonomy" id="290746"/>
    <lineage>
        <taxon>Eukaryota</taxon>
        <taxon>Metazoa</taxon>
        <taxon>Ecdysozoa</taxon>
        <taxon>Nematoda</taxon>
        <taxon>Chromadorea</taxon>
        <taxon>Rhabditida</taxon>
        <taxon>Tylenchina</taxon>
        <taxon>Cephalobomorpha</taxon>
        <taxon>Cephaloboidea</taxon>
        <taxon>Cephalobidae</taxon>
        <taxon>Acrobeloides</taxon>
    </lineage>
</organism>
<dbReference type="Proteomes" id="UP000887540">
    <property type="component" value="Unplaced"/>
</dbReference>
<keyword evidence="2" id="KW-1185">Reference proteome</keyword>
<dbReference type="PANTHER" id="PTHR34098:SF1">
    <property type="entry name" value="F-BOX ONLY PROTEIN 47"/>
    <property type="match status" value="1"/>
</dbReference>
<protein>
    <submittedName>
        <fullName evidence="3">F-box domain-containing protein</fullName>
    </submittedName>
</protein>
<accession>A0A914CES8</accession>
<evidence type="ECO:0000259" key="1">
    <source>
        <dbReference type="Pfam" id="PF24467"/>
    </source>
</evidence>
<sequence>MKFINSFISTFKKMSNSKRKLEEQVEPAQKRLKCTETKVILAEAQTFLTPFGIFGRTPIEVMHLIFSYLTASQLSTLASCSKAYATEIYQFLLTKEAAQKFYNEAKSCENHGNNLQYHFCDYGHLINICGVILSSDQRTQLLLMFFHNTKELVENPHGWGRLFRTVTLKWSYEQRLQFFQSLIDFELRELIDLVIKTPIDEAQDEQIEVRRKLRGYFLDVEFKDPKDAAFWFSVVLRLQQRAFDQAKLLLTLYAPVIKDGQGEERVDYRNLAEIDIVSAADADHRLSQLSTAFGKLLHAIELDFSPASFDYGIEQLRWSKPELFNLIEEVTTFPEPWPMQNFVAMLLQSHRLIPIAISYRILHGFGDEAGTIMFMLNTFALRWRPTSTVLVYNALKEVLKTLSSRNCALLFEKIMQEQIKYIQESWPIEPTWNQTSVRSMEHAFNSSKELLSMFQIALPLTFITR</sequence>
<dbReference type="WBParaSite" id="ACRNAN_scaffold1011.g26992.t1">
    <property type="protein sequence ID" value="ACRNAN_scaffold1011.g26992.t1"/>
    <property type="gene ID" value="ACRNAN_scaffold1011.g26992"/>
</dbReference>
<evidence type="ECO:0000313" key="3">
    <source>
        <dbReference type="WBParaSite" id="ACRNAN_scaffold1011.g26992.t1"/>
    </source>
</evidence>
<name>A0A914CES8_9BILA</name>